<dbReference type="Proteomes" id="UP000198858">
    <property type="component" value="Chromosome I"/>
</dbReference>
<dbReference type="STRING" id="1250231.SAMN04488552_1066"/>
<dbReference type="InterPro" id="IPR043741">
    <property type="entry name" value="DUF5686"/>
</dbReference>
<reference evidence="1 2" key="1">
    <citation type="submission" date="2016-10" db="EMBL/GenBank/DDBJ databases">
        <authorList>
            <person name="Varghese N."/>
            <person name="Submissions S."/>
        </authorList>
    </citation>
    <scope>NUCLEOTIDE SEQUENCE [LARGE SCALE GENOMIC DNA]</scope>
    <source>
        <strain evidence="1 2">Mar_2010_102</strain>
    </source>
</reference>
<name>A0A1H1LYU4_9FLAO</name>
<protein>
    <submittedName>
        <fullName evidence="1">CarboxypepD_reg-like domain-containing protein</fullName>
    </submittedName>
</protein>
<organism evidence="1 2">
    <name type="scientific">Christiangramia echinicola</name>
    <dbReference type="NCBI Taxonomy" id="279359"/>
    <lineage>
        <taxon>Bacteria</taxon>
        <taxon>Pseudomonadati</taxon>
        <taxon>Bacteroidota</taxon>
        <taxon>Flavobacteriia</taxon>
        <taxon>Flavobacteriales</taxon>
        <taxon>Flavobacteriaceae</taxon>
        <taxon>Christiangramia</taxon>
    </lineage>
</organism>
<dbReference type="RefSeq" id="WP_089661580.1">
    <property type="nucleotide sequence ID" value="NZ_LT629745.1"/>
</dbReference>
<proteinExistence type="predicted"/>
<keyword evidence="2" id="KW-1185">Reference proteome</keyword>
<dbReference type="AlphaFoldDB" id="A0A1H1LYU4"/>
<dbReference type="Gene3D" id="2.60.40.1120">
    <property type="entry name" value="Carboxypeptidase-like, regulatory domain"/>
    <property type="match status" value="1"/>
</dbReference>
<dbReference type="Pfam" id="PF18939">
    <property type="entry name" value="DUF5686"/>
    <property type="match status" value="1"/>
</dbReference>
<evidence type="ECO:0000313" key="2">
    <source>
        <dbReference type="Proteomes" id="UP000198858"/>
    </source>
</evidence>
<evidence type="ECO:0000313" key="1">
    <source>
        <dbReference type="EMBL" id="SDR79560.1"/>
    </source>
</evidence>
<dbReference type="Pfam" id="PF13715">
    <property type="entry name" value="CarbopepD_reg_2"/>
    <property type="match status" value="1"/>
</dbReference>
<dbReference type="EMBL" id="LT629745">
    <property type="protein sequence ID" value="SDR79560.1"/>
    <property type="molecule type" value="Genomic_DNA"/>
</dbReference>
<sequence length="818" mass="93745">MRYTLLTFFLILGCGLFAQTIPGRVINRNTKEPLAYAEIQTDNGAQILTNIDGSFELRLENEVDSIKVSYVGFKTLNIQVSKDTRYLQVGMTPVYEQLETVLISDGRDPAVVLIEKAIKNREQNDPEKVLNGFKYRSYSKFIIDNEFGNIEMTADSTSASIQTIINEGRAYLSEKVSEHYYTKRKGRKEQVLGLQTAGFKEPVYNVLAMQLHPLSLYKRNYKLYKTEYAGPLANNALKNYEYKILDTTATERPAFMVYFKPKRERVVAGLEGILYLDTTSLAIQKAKAQLLGAIKLEVDHNYEYYPDKGLWFPSQQTTKIRPGSGGKEIAVFGGTIKVGAVQQKKGVLNTIFGTEEISRNLYLNSVTQIYDTDLDYKGEIENPGAEIDVDENVTTKDSEFWESNRKIDYSQRDEATKRKVDSLILAGDVERKIQIKKAMASGSYPIKFWDVDLSKVFKFNNYEGIRLGFGGRTNDRLSDNFNLNGYSTYGFKDEVLKYGIGTQIYLNKKNGTNLNFTFSRDIKETASFHYLKGQNTFSILEPRFVNINFFYNYKKYATSLEHRITPKLDTELQLAREEIWQTKEYSFLNAGTEYEDYDLASLTLSFLWRPFSRFLNTPESNILLEKNFPQFTGQIEQSFSTLGGDFNFTRIGLKAEHEINRLDRSRTEFILEGNIGIGDLPLTHAFHANPNNPTREGVLRRFSVAGRNSFETMFFNEFFSERQASLHIRHQLRPFLISDSFQPELVFISRYAIGDFDNQSKHQNISFNTLNHGYSEAGLELNKIFAGFGLGTAYRYGAYHLAGFKDNFAFKFTLQLQL</sequence>
<dbReference type="SUPFAM" id="SSF49464">
    <property type="entry name" value="Carboxypeptidase regulatory domain-like"/>
    <property type="match status" value="1"/>
</dbReference>
<gene>
    <name evidence="1" type="ORF">SAMN04488552_1066</name>
</gene>
<dbReference type="InterPro" id="IPR008969">
    <property type="entry name" value="CarboxyPept-like_regulatory"/>
</dbReference>
<accession>A0A1H1LYU4</accession>